<dbReference type="RefSeq" id="WP_119848155.1">
    <property type="nucleotide sequence ID" value="NZ_CP032412.1"/>
</dbReference>
<gene>
    <name evidence="2" type="ORF">D5F53_13550</name>
</gene>
<organism evidence="2 3">
    <name type="scientific">Paenibacillus lautus</name>
    <name type="common">Bacillus lautus</name>
    <dbReference type="NCBI Taxonomy" id="1401"/>
    <lineage>
        <taxon>Bacteria</taxon>
        <taxon>Bacillati</taxon>
        <taxon>Bacillota</taxon>
        <taxon>Bacilli</taxon>
        <taxon>Bacillales</taxon>
        <taxon>Paenibacillaceae</taxon>
        <taxon>Paenibacillus</taxon>
    </lineage>
</organism>
<dbReference type="Gene3D" id="2.160.20.10">
    <property type="entry name" value="Single-stranded right-handed beta-helix, Pectin lyase-like"/>
    <property type="match status" value="1"/>
</dbReference>
<dbReference type="InterPro" id="IPR024535">
    <property type="entry name" value="RHGA/B-epi-like_pectate_lyase"/>
</dbReference>
<reference evidence="2 3" key="1">
    <citation type="submission" date="2018-09" db="EMBL/GenBank/DDBJ databases">
        <title>Genome Sequence of Paenibacillus lautus Strain E7593-69, Azo Dye-Degrading Bacteria, Isolated from Commercial Tattoo Inks.</title>
        <authorList>
            <person name="Nho S.W."/>
            <person name="Kim S.-J."/>
            <person name="Kweon O."/>
            <person name="Cerniglia C.E."/>
        </authorList>
    </citation>
    <scope>NUCLEOTIDE SEQUENCE [LARGE SCALE GENOMIC DNA]</scope>
    <source>
        <strain evidence="2 3">E7593-69</strain>
    </source>
</reference>
<sequence length="703" mass="77506">MSSRDERENIQDERNRQSLMQRTMSRRTMLSAIGFAGAAFAAEHLLKGPFMRTALGQGAPPPAVTDSVYGQDDKLKPPLLMDMGYLAAITLTELRSLEEQREDVFYFVTDPGQEGHFVYDPTDVSTPDNTGTIVTSAAGARFKRLYDGIVNVTWFGAKGDGTTDDTEAVRSALDAAKGKALFFPPGVFRLTDTLVIPRNTFVRGSGCSSWFAFGQRRNEVPDSILDMENGTVLMFTGNGSRTYSSNRGDFRDFTCAVKLDADADGTQLSDLKILSYFKIRDSIGNITTPLTDEHALFDVGLWVDNATHVKLDRVSVVGYWQKAGVFLDASGRLSTTAEYGSIEYATIKDCLLQGKIGLAVLGGDEGNPPGPGGFAPPVDDARTEGQFGLSHLLVSDSFFSGTDHHSNGFASGWESRIEPDSTPIKIDGFIGSGVPYRINHPRFVNCSIQTREHASIVLDRVIRPTFINCRAESGPVRASQYTVLPRLINCEFPYNRSKTEFQEIEHCQGALILPGMRRLGHIHLREYQFQVELRNNNGVIEHRLTKLGAIQPSAARSLDIEALFRYPIEEAAWDYRSWTQVPIPTESDDFSKGLFLGEKAFQSKYALFTAAAIDNHPDYQEAEAAIMLNRTSDPALWVRPAAYASQNVPYRMKSYSNVLKLELRSGDGPAPSLLAALPRENGGSASLTITVRGKFYEQAYGLV</sequence>
<dbReference type="Pfam" id="PF12708">
    <property type="entry name" value="Pect-lyase_RHGA_epim"/>
    <property type="match status" value="1"/>
</dbReference>
<dbReference type="EMBL" id="CP032412">
    <property type="protein sequence ID" value="AYB44254.1"/>
    <property type="molecule type" value="Genomic_DNA"/>
</dbReference>
<accession>A0A385TNK1</accession>
<keyword evidence="3" id="KW-1185">Reference proteome</keyword>
<dbReference type="InterPro" id="IPR011050">
    <property type="entry name" value="Pectin_lyase_fold/virulence"/>
</dbReference>
<dbReference type="InterPro" id="IPR012334">
    <property type="entry name" value="Pectin_lyas_fold"/>
</dbReference>
<dbReference type="Proteomes" id="UP000266552">
    <property type="component" value="Chromosome"/>
</dbReference>
<evidence type="ECO:0000313" key="2">
    <source>
        <dbReference type="EMBL" id="AYB44254.1"/>
    </source>
</evidence>
<name>A0A385TNK1_PAELA</name>
<protein>
    <recommendedName>
        <fullName evidence="1">Rhamnogalacturonase A/B/Epimerase-like pectate lyase domain-containing protein</fullName>
    </recommendedName>
</protein>
<evidence type="ECO:0000313" key="3">
    <source>
        <dbReference type="Proteomes" id="UP000266552"/>
    </source>
</evidence>
<evidence type="ECO:0000259" key="1">
    <source>
        <dbReference type="Pfam" id="PF12708"/>
    </source>
</evidence>
<proteinExistence type="predicted"/>
<dbReference type="KEGG" id="plw:D5F53_13550"/>
<feature type="domain" description="Rhamnogalacturonase A/B/Epimerase-like pectate lyase" evidence="1">
    <location>
        <begin position="149"/>
        <end position="206"/>
    </location>
</feature>
<dbReference type="SUPFAM" id="SSF51126">
    <property type="entry name" value="Pectin lyase-like"/>
    <property type="match status" value="1"/>
</dbReference>
<dbReference type="AlphaFoldDB" id="A0A385TNK1"/>